<feature type="transmembrane region" description="Helical" evidence="6">
    <location>
        <begin position="169"/>
        <end position="191"/>
    </location>
</feature>
<keyword evidence="3 6" id="KW-0812">Transmembrane</keyword>
<evidence type="ECO:0000313" key="8">
    <source>
        <dbReference type="Proteomes" id="UP000595917"/>
    </source>
</evidence>
<comment type="similarity">
    <text evidence="2">Belongs to the TMEM86 family.</text>
</comment>
<evidence type="ECO:0000256" key="1">
    <source>
        <dbReference type="ARBA" id="ARBA00004141"/>
    </source>
</evidence>
<feature type="transmembrane region" description="Helical" evidence="6">
    <location>
        <begin position="84"/>
        <end position="104"/>
    </location>
</feature>
<evidence type="ECO:0000256" key="5">
    <source>
        <dbReference type="ARBA" id="ARBA00023136"/>
    </source>
</evidence>
<proteinExistence type="inferred from homology"/>
<name>A0A7T7XQE1_9SPIR</name>
<reference evidence="7" key="1">
    <citation type="submission" date="2021-01" db="EMBL/GenBank/DDBJ databases">
        <title>Description of Breznakiella homolactica.</title>
        <authorList>
            <person name="Song Y."/>
            <person name="Brune A."/>
        </authorList>
    </citation>
    <scope>NUCLEOTIDE SEQUENCE</scope>
    <source>
        <strain evidence="7">RmG30</strain>
    </source>
</reference>
<dbReference type="PANTHER" id="PTHR31885">
    <property type="entry name" value="GH04784P"/>
    <property type="match status" value="1"/>
</dbReference>
<dbReference type="AlphaFoldDB" id="A0A7T7XQE1"/>
<dbReference type="InterPro" id="IPR012506">
    <property type="entry name" value="TMEM86B-like"/>
</dbReference>
<feature type="transmembrane region" description="Helical" evidence="6">
    <location>
        <begin position="60"/>
        <end position="77"/>
    </location>
</feature>
<dbReference type="RefSeq" id="WP_215627772.1">
    <property type="nucleotide sequence ID" value="NZ_CP067089.2"/>
</dbReference>
<dbReference type="GO" id="GO:0016787">
    <property type="term" value="F:hydrolase activity"/>
    <property type="evidence" value="ECO:0007669"/>
    <property type="project" value="TreeGrafter"/>
</dbReference>
<dbReference type="Proteomes" id="UP000595917">
    <property type="component" value="Chromosome"/>
</dbReference>
<dbReference type="KEGG" id="bhc:JFL75_06015"/>
<protein>
    <submittedName>
        <fullName evidence="7">Lysoplasmalogenase</fullName>
    </submittedName>
</protein>
<keyword evidence="5 6" id="KW-0472">Membrane</keyword>
<organism evidence="7 8">
    <name type="scientific">Breznakiella homolactica</name>
    <dbReference type="NCBI Taxonomy" id="2798577"/>
    <lineage>
        <taxon>Bacteria</taxon>
        <taxon>Pseudomonadati</taxon>
        <taxon>Spirochaetota</taxon>
        <taxon>Spirochaetia</taxon>
        <taxon>Spirochaetales</taxon>
        <taxon>Breznakiellaceae</taxon>
        <taxon>Breznakiella</taxon>
    </lineage>
</organism>
<evidence type="ECO:0000256" key="3">
    <source>
        <dbReference type="ARBA" id="ARBA00022692"/>
    </source>
</evidence>
<evidence type="ECO:0000256" key="4">
    <source>
        <dbReference type="ARBA" id="ARBA00022989"/>
    </source>
</evidence>
<feature type="transmembrane region" description="Helical" evidence="6">
    <location>
        <begin position="142"/>
        <end position="163"/>
    </location>
</feature>
<feature type="transmembrane region" description="Helical" evidence="6">
    <location>
        <begin position="12"/>
        <end position="30"/>
    </location>
</feature>
<gene>
    <name evidence="7" type="ORF">JFL75_06015</name>
</gene>
<sequence>MNIQWRPPVTEVVLGLFICNALLHLVFSYLSINIPRAITKVLIMPLLLLFYLLTARDLTVMVILAAVFGWLGDVFLLKISSTRFFRLGLASFLIGHLCYIPAMIQFTGDVHVLALVISLIIAVPLAYLVIKFVNPDKPMRIPAAVYSLVIVLMSVTALQLMLFRMDGQGFAVFIGSLCFLISDSLLAFFTFGTMPKRGSFYIMLPYILAQTFIVIGLAGC</sequence>
<keyword evidence="8" id="KW-1185">Reference proteome</keyword>
<dbReference type="GO" id="GO:0016020">
    <property type="term" value="C:membrane"/>
    <property type="evidence" value="ECO:0007669"/>
    <property type="project" value="UniProtKB-SubCell"/>
</dbReference>
<dbReference type="EMBL" id="CP067089">
    <property type="protein sequence ID" value="QQO10468.1"/>
    <property type="molecule type" value="Genomic_DNA"/>
</dbReference>
<feature type="transmembrane region" description="Helical" evidence="6">
    <location>
        <begin position="110"/>
        <end position="130"/>
    </location>
</feature>
<dbReference type="PANTHER" id="PTHR31885:SF6">
    <property type="entry name" value="GH04784P"/>
    <property type="match status" value="1"/>
</dbReference>
<accession>A0A7T7XQE1</accession>
<feature type="transmembrane region" description="Helical" evidence="6">
    <location>
        <begin position="198"/>
        <end position="218"/>
    </location>
</feature>
<evidence type="ECO:0000256" key="6">
    <source>
        <dbReference type="SAM" id="Phobius"/>
    </source>
</evidence>
<dbReference type="Pfam" id="PF07947">
    <property type="entry name" value="YhhN"/>
    <property type="match status" value="1"/>
</dbReference>
<keyword evidence="4 6" id="KW-1133">Transmembrane helix</keyword>
<evidence type="ECO:0000313" key="7">
    <source>
        <dbReference type="EMBL" id="QQO10468.1"/>
    </source>
</evidence>
<evidence type="ECO:0000256" key="2">
    <source>
        <dbReference type="ARBA" id="ARBA00007375"/>
    </source>
</evidence>
<comment type="subcellular location">
    <subcellularLocation>
        <location evidence="1">Membrane</location>
        <topology evidence="1">Multi-pass membrane protein</topology>
    </subcellularLocation>
</comment>